<dbReference type="PANTHER" id="PTHR47637">
    <property type="entry name" value="CHAPERONE SURA"/>
    <property type="match status" value="1"/>
</dbReference>
<evidence type="ECO:0000256" key="7">
    <source>
        <dbReference type="PROSITE-ProRule" id="PRU00278"/>
    </source>
</evidence>
<name>E0XPJ8_9BACT</name>
<evidence type="ECO:0000256" key="1">
    <source>
        <dbReference type="ARBA" id="ARBA00022729"/>
    </source>
</evidence>
<evidence type="ECO:0000256" key="5">
    <source>
        <dbReference type="ARBA" id="ARBA00023186"/>
    </source>
</evidence>
<dbReference type="PANTHER" id="PTHR47637:SF1">
    <property type="entry name" value="CHAPERONE SURA"/>
    <property type="match status" value="1"/>
</dbReference>
<dbReference type="GO" id="GO:0051082">
    <property type="term" value="F:unfolded protein binding"/>
    <property type="evidence" value="ECO:0007669"/>
    <property type="project" value="InterPro"/>
</dbReference>
<dbReference type="GO" id="GO:0006457">
    <property type="term" value="P:protein folding"/>
    <property type="evidence" value="ECO:0007669"/>
    <property type="project" value="InterPro"/>
</dbReference>
<dbReference type="SUPFAM" id="SSF54534">
    <property type="entry name" value="FKBP-like"/>
    <property type="match status" value="2"/>
</dbReference>
<dbReference type="InterPro" id="IPR027304">
    <property type="entry name" value="Trigger_fact/SurA_dom_sf"/>
</dbReference>
<dbReference type="InterPro" id="IPR023034">
    <property type="entry name" value="PPIase_SurA"/>
</dbReference>
<dbReference type="Pfam" id="PF09312">
    <property type="entry name" value="SurA_N"/>
    <property type="match status" value="1"/>
</dbReference>
<keyword evidence="6 7" id="KW-0413">Isomerase</keyword>
<keyword evidence="5" id="KW-0143">Chaperone</keyword>
<dbReference type="Pfam" id="PF00639">
    <property type="entry name" value="Rotamase"/>
    <property type="match status" value="2"/>
</dbReference>
<organism evidence="9">
    <name type="scientific">uncultured bacterium HF130_01F24</name>
    <dbReference type="NCBI Taxonomy" id="710814"/>
    <lineage>
        <taxon>Bacteria</taxon>
        <taxon>environmental samples</taxon>
    </lineage>
</organism>
<feature type="domain" description="PpiC" evidence="8">
    <location>
        <begin position="181"/>
        <end position="283"/>
    </location>
</feature>
<keyword evidence="2" id="KW-0677">Repeat</keyword>
<dbReference type="GO" id="GO:0003755">
    <property type="term" value="F:peptidyl-prolyl cis-trans isomerase activity"/>
    <property type="evidence" value="ECO:0007669"/>
    <property type="project" value="UniProtKB-KW"/>
</dbReference>
<dbReference type="GO" id="GO:0050821">
    <property type="term" value="P:protein stabilization"/>
    <property type="evidence" value="ECO:0007669"/>
    <property type="project" value="InterPro"/>
</dbReference>
<dbReference type="GO" id="GO:0042277">
    <property type="term" value="F:peptide binding"/>
    <property type="evidence" value="ECO:0007669"/>
    <property type="project" value="InterPro"/>
</dbReference>
<accession>E0XPJ8</accession>
<dbReference type="SUPFAM" id="SSF109998">
    <property type="entry name" value="Triger factor/SurA peptide-binding domain-like"/>
    <property type="match status" value="1"/>
</dbReference>
<evidence type="ECO:0000256" key="6">
    <source>
        <dbReference type="ARBA" id="ARBA00023235"/>
    </source>
</evidence>
<evidence type="ECO:0000256" key="2">
    <source>
        <dbReference type="ARBA" id="ARBA00022737"/>
    </source>
</evidence>
<evidence type="ECO:0000259" key="8">
    <source>
        <dbReference type="PROSITE" id="PS50198"/>
    </source>
</evidence>
<dbReference type="GO" id="GO:0030288">
    <property type="term" value="C:outer membrane-bounded periplasmic space"/>
    <property type="evidence" value="ECO:0007669"/>
    <property type="project" value="InterPro"/>
</dbReference>
<dbReference type="PROSITE" id="PS50198">
    <property type="entry name" value="PPIC_PPIASE_2"/>
    <property type="match status" value="2"/>
</dbReference>
<dbReference type="GO" id="GO:0043165">
    <property type="term" value="P:Gram-negative-bacterium-type cell outer membrane assembly"/>
    <property type="evidence" value="ECO:0007669"/>
    <property type="project" value="InterPro"/>
</dbReference>
<feature type="domain" description="PpiC" evidence="8">
    <location>
        <begin position="292"/>
        <end position="391"/>
    </location>
</feature>
<evidence type="ECO:0000256" key="4">
    <source>
        <dbReference type="ARBA" id="ARBA00023110"/>
    </source>
</evidence>
<keyword evidence="3" id="KW-0574">Periplasm</keyword>
<dbReference type="AlphaFoldDB" id="E0XPJ8"/>
<dbReference type="Gene3D" id="3.10.50.40">
    <property type="match status" value="2"/>
</dbReference>
<evidence type="ECO:0000256" key="3">
    <source>
        <dbReference type="ARBA" id="ARBA00022764"/>
    </source>
</evidence>
<keyword evidence="1" id="KW-0732">Signal</keyword>
<sequence length="436" mass="49238">MIDRQKLKPKSLAVSIAITVFATFVGLSASAQRVLLDRVIALVDEGVILQSELDIRINDLQQAAARDGRPLPPESEIRDDVLEALIVENIQLQMAEQVSIRYDDDTINRVLSNMAENSNMSFDEYVTALENGGVYLQTREQVRQQMMIQELQRGMVNRRITITEQEIDNFLNSEMGREVMAPDFFIDHMVVVASGTDSDEEKQQKLRFAADLTAQVEEGSNFLQVRAEASESSNFQIQSTDFGWRKAEQLPILFSSIVVEMKEGEIAGPIEAGNGYHVIFLAGKRGGTEQIVKQTNIRHIMLSPNEIRNEEQTITEIQELRQRILSGEDFAVIARQHSDDATSVVAGGDLDWVNEGGMPPEFEAVIQVLEENTLSEPFESATGWHIAEVLGRRESDLSQQYTRSQAANSLRNRKFDLELQNWMIEIREKAFVEFID</sequence>
<dbReference type="InterPro" id="IPR046357">
    <property type="entry name" value="PPIase_dom_sf"/>
</dbReference>
<proteinExistence type="inferred from homology"/>
<keyword evidence="4 7" id="KW-0697">Rotamase</keyword>
<protein>
    <submittedName>
        <fullName evidence="9">Parvulin-like peptidyl-prolyl isomerase</fullName>
    </submittedName>
</protein>
<dbReference type="HAMAP" id="MF_01183">
    <property type="entry name" value="Chaperone_SurA"/>
    <property type="match status" value="1"/>
</dbReference>
<dbReference type="Gene3D" id="1.10.4030.10">
    <property type="entry name" value="Porin chaperone SurA, peptide-binding domain"/>
    <property type="match status" value="1"/>
</dbReference>
<evidence type="ECO:0000313" key="9">
    <source>
        <dbReference type="EMBL" id="ADI16339.1"/>
    </source>
</evidence>
<reference evidence="9" key="1">
    <citation type="journal article" date="2011" name="Environ. Microbiol.">
        <title>Time-series analyses of Monterey Bay coastal microbial picoplankton using a 'genome proxy' microarray.</title>
        <authorList>
            <person name="Rich V.I."/>
            <person name="Pham V.D."/>
            <person name="Eppley J."/>
            <person name="Shi Y."/>
            <person name="DeLong E.F."/>
        </authorList>
    </citation>
    <scope>NUCLEOTIDE SEQUENCE</scope>
</reference>
<dbReference type="InterPro" id="IPR000297">
    <property type="entry name" value="PPIase_PpiC"/>
</dbReference>
<dbReference type="EMBL" id="GU474835">
    <property type="protein sequence ID" value="ADI16339.1"/>
    <property type="molecule type" value="Genomic_DNA"/>
</dbReference>
<dbReference type="InterPro" id="IPR050280">
    <property type="entry name" value="OMP_Chaperone_SurA"/>
</dbReference>
<dbReference type="InterPro" id="IPR015391">
    <property type="entry name" value="SurA_N"/>
</dbReference>